<reference evidence="2" key="1">
    <citation type="submission" date="2023-03" db="EMBL/GenBank/DDBJ databases">
        <title>Actinoallomurus iriomotensis NBRC 103681.</title>
        <authorList>
            <person name="Ichikawa N."/>
            <person name="Sato H."/>
            <person name="Tonouchi N."/>
        </authorList>
    </citation>
    <scope>NUCLEOTIDE SEQUENCE</scope>
    <source>
        <strain evidence="2">NBRC 103681</strain>
    </source>
</reference>
<evidence type="ECO:0000313" key="2">
    <source>
        <dbReference type="EMBL" id="GLY76024.1"/>
    </source>
</evidence>
<proteinExistence type="predicted"/>
<dbReference type="PANTHER" id="PTHR36503:SF1">
    <property type="entry name" value="BLR2520 PROTEIN"/>
    <property type="match status" value="1"/>
</dbReference>
<comment type="caution">
    <text evidence="2">The sequence shown here is derived from an EMBL/GenBank/DDBJ whole genome shotgun (WGS) entry which is preliminary data.</text>
</comment>
<evidence type="ECO:0000313" key="3">
    <source>
        <dbReference type="Proteomes" id="UP001165135"/>
    </source>
</evidence>
<accession>A0A9W6RHQ1</accession>
<dbReference type="RefSeq" id="WP_285623773.1">
    <property type="nucleotide sequence ID" value="NZ_BSTJ01000005.1"/>
</dbReference>
<dbReference type="EMBL" id="BSTJ01000005">
    <property type="protein sequence ID" value="GLY76024.1"/>
    <property type="molecule type" value="Genomic_DNA"/>
</dbReference>
<gene>
    <name evidence="2" type="ORF">Airi01_042910</name>
</gene>
<dbReference type="AlphaFoldDB" id="A0A9W6RHQ1"/>
<dbReference type="Pfam" id="PF00903">
    <property type="entry name" value="Glyoxalase"/>
    <property type="match status" value="1"/>
</dbReference>
<organism evidence="2 3">
    <name type="scientific">Actinoallomurus iriomotensis</name>
    <dbReference type="NCBI Taxonomy" id="478107"/>
    <lineage>
        <taxon>Bacteria</taxon>
        <taxon>Bacillati</taxon>
        <taxon>Actinomycetota</taxon>
        <taxon>Actinomycetes</taxon>
        <taxon>Streptosporangiales</taxon>
        <taxon>Thermomonosporaceae</taxon>
        <taxon>Actinoallomurus</taxon>
    </lineage>
</organism>
<dbReference type="PANTHER" id="PTHR36503">
    <property type="entry name" value="BLR2520 PROTEIN"/>
    <property type="match status" value="1"/>
</dbReference>
<sequence length="147" mass="15875">MEQRAHFITLSTPDLDAARAFYRDGLGWRPLLDVPGEIIFFQVAPGTVLGLFDADKFVADMEGTPADGRLGGLTLSHNVDSPDAVDATVRRMVEAGARTVKSPQRAAFGGYHGHVADPNGLVWEICHNPAWRVDADGRVHLGLVDDA</sequence>
<dbReference type="InterPro" id="IPR004360">
    <property type="entry name" value="Glyas_Fos-R_dOase_dom"/>
</dbReference>
<dbReference type="Proteomes" id="UP001165135">
    <property type="component" value="Unassembled WGS sequence"/>
</dbReference>
<dbReference type="InterPro" id="IPR029068">
    <property type="entry name" value="Glyas_Bleomycin-R_OHBP_Dase"/>
</dbReference>
<feature type="domain" description="VOC" evidence="1">
    <location>
        <begin position="4"/>
        <end position="128"/>
    </location>
</feature>
<protein>
    <submittedName>
        <fullName evidence="2">Glyoxalase/bleomycin resistance protein</fullName>
    </submittedName>
</protein>
<dbReference type="SUPFAM" id="SSF54593">
    <property type="entry name" value="Glyoxalase/Bleomycin resistance protein/Dihydroxybiphenyl dioxygenase"/>
    <property type="match status" value="1"/>
</dbReference>
<evidence type="ECO:0000259" key="1">
    <source>
        <dbReference type="PROSITE" id="PS51819"/>
    </source>
</evidence>
<dbReference type="Gene3D" id="3.10.180.10">
    <property type="entry name" value="2,3-Dihydroxybiphenyl 1,2-Dioxygenase, domain 1"/>
    <property type="match status" value="1"/>
</dbReference>
<dbReference type="PROSITE" id="PS51819">
    <property type="entry name" value="VOC"/>
    <property type="match status" value="1"/>
</dbReference>
<name>A0A9W6RHQ1_9ACTN</name>
<dbReference type="InterPro" id="IPR037523">
    <property type="entry name" value="VOC_core"/>
</dbReference>